<keyword evidence="4" id="KW-1185">Reference proteome</keyword>
<gene>
    <name evidence="3" type="ORF">PPACK8108_LOCUS781</name>
</gene>
<evidence type="ECO:0000313" key="4">
    <source>
        <dbReference type="Proteomes" id="UP001153365"/>
    </source>
</evidence>
<feature type="compositionally biased region" description="Polar residues" evidence="2">
    <location>
        <begin position="152"/>
        <end position="171"/>
    </location>
</feature>
<feature type="region of interest" description="Disordered" evidence="2">
    <location>
        <begin position="374"/>
        <end position="397"/>
    </location>
</feature>
<proteinExistence type="predicted"/>
<reference evidence="3" key="1">
    <citation type="submission" date="2022-06" db="EMBL/GenBank/DDBJ databases">
        <authorList>
            <consortium name="SYNGENTA / RWTH Aachen University"/>
        </authorList>
    </citation>
    <scope>NUCLEOTIDE SEQUENCE</scope>
</reference>
<evidence type="ECO:0000313" key="3">
    <source>
        <dbReference type="EMBL" id="CAH7666428.1"/>
    </source>
</evidence>
<organism evidence="3 4">
    <name type="scientific">Phakopsora pachyrhizi</name>
    <name type="common">Asian soybean rust disease fungus</name>
    <dbReference type="NCBI Taxonomy" id="170000"/>
    <lineage>
        <taxon>Eukaryota</taxon>
        <taxon>Fungi</taxon>
        <taxon>Dikarya</taxon>
        <taxon>Basidiomycota</taxon>
        <taxon>Pucciniomycotina</taxon>
        <taxon>Pucciniomycetes</taxon>
        <taxon>Pucciniales</taxon>
        <taxon>Phakopsoraceae</taxon>
        <taxon>Phakopsora</taxon>
    </lineage>
</organism>
<comment type="caution">
    <text evidence="3">The sequence shown here is derived from an EMBL/GenBank/DDBJ whole genome shotgun (WGS) entry which is preliminary data.</text>
</comment>
<dbReference type="Proteomes" id="UP001153365">
    <property type="component" value="Unassembled WGS sequence"/>
</dbReference>
<keyword evidence="1" id="KW-0175">Coiled coil</keyword>
<dbReference type="AlphaFoldDB" id="A0AAV0AHA4"/>
<evidence type="ECO:0000256" key="2">
    <source>
        <dbReference type="SAM" id="MobiDB-lite"/>
    </source>
</evidence>
<feature type="compositionally biased region" description="Low complexity" evidence="2">
    <location>
        <begin position="203"/>
        <end position="213"/>
    </location>
</feature>
<sequence>MVELLVWLAYSILHNPELRLASYNAFRRKVIIMTKIVEKGFDRACNAKLVVVFMMLVVEVEVHGFFKVKVGITTVQSAVTSLDSSPIYDGVDCEMFGLLTKNLERKGSEEPKTTLVRDTSLGWREWDCQDGSEHLQTELQRFLDSTEIRQQDAGNNVPPSMQLQSHNPSQDGRNRDVEATTDSNQSQSSYRGKKKGETERITTRSSSSIQFQRQEPETYVKESDQEAENTLPKKEYEQEESLRILANKIKQTVIQECKTLIKNSDNKTAILHLQNHLDKQFDTLSNEVTTLSNQKLDIPDLVTDLNICKADIKEIKQVPITADSDIRILKEQYHKLENSINIHQQQQSAIQDDLNSKIIELTEKMNQLKLNPSNRIPIHSTPPNVSNISHRSTSNSSAPVIANVDQLTEVHKLLWKSIPATKDWEQLSGEGESNHLKFILYIDTLQEDYQLPDNMTTTRLGHLFKHTAALWYMNMRQTNGQ</sequence>
<accession>A0AAV0AHA4</accession>
<evidence type="ECO:0000256" key="1">
    <source>
        <dbReference type="SAM" id="Coils"/>
    </source>
</evidence>
<feature type="region of interest" description="Disordered" evidence="2">
    <location>
        <begin position="151"/>
        <end position="236"/>
    </location>
</feature>
<feature type="coiled-coil region" evidence="1">
    <location>
        <begin position="326"/>
        <end position="371"/>
    </location>
</feature>
<name>A0AAV0AHA4_PHAPC</name>
<feature type="compositionally biased region" description="Low complexity" evidence="2">
    <location>
        <begin position="386"/>
        <end position="397"/>
    </location>
</feature>
<feature type="compositionally biased region" description="Basic and acidic residues" evidence="2">
    <location>
        <begin position="214"/>
        <end position="224"/>
    </location>
</feature>
<feature type="compositionally biased region" description="Polar residues" evidence="2">
    <location>
        <begin position="180"/>
        <end position="190"/>
    </location>
</feature>
<protein>
    <submittedName>
        <fullName evidence="3">Uncharacterized protein</fullName>
    </submittedName>
</protein>
<dbReference type="EMBL" id="CALTRL010000109">
    <property type="protein sequence ID" value="CAH7666428.1"/>
    <property type="molecule type" value="Genomic_DNA"/>
</dbReference>